<reference evidence="3" key="1">
    <citation type="submission" date="2018-06" db="EMBL/GenBank/DDBJ databases">
        <title>Aestuariibacter litoralis strain KCTC 52945T.</title>
        <authorList>
            <person name="Li X."/>
            <person name="Salam N."/>
            <person name="Li J.-L."/>
            <person name="Chen Y.-M."/>
            <person name="Yang Z.-W."/>
            <person name="Zhang L.-Y."/>
            <person name="Han M.-X."/>
            <person name="Xiao M."/>
            <person name="Li W.-J."/>
        </authorList>
    </citation>
    <scope>NUCLEOTIDE SEQUENCE [LARGE SCALE GENOMIC DNA]</scope>
    <source>
        <strain evidence="3">KCTC 52945</strain>
    </source>
</reference>
<evidence type="ECO:0008006" key="4">
    <source>
        <dbReference type="Google" id="ProtNLM"/>
    </source>
</evidence>
<dbReference type="Pfam" id="PF08238">
    <property type="entry name" value="Sel1"/>
    <property type="match status" value="5"/>
</dbReference>
<dbReference type="EMBL" id="QKVK01000003">
    <property type="protein sequence ID" value="PZF77191.1"/>
    <property type="molecule type" value="Genomic_DNA"/>
</dbReference>
<evidence type="ECO:0000313" key="2">
    <source>
        <dbReference type="EMBL" id="PZF77191.1"/>
    </source>
</evidence>
<protein>
    <recommendedName>
        <fullName evidence="4">Sel1 repeat family protein</fullName>
    </recommendedName>
</protein>
<proteinExistence type="predicted"/>
<dbReference type="Proteomes" id="UP000248795">
    <property type="component" value="Unassembled WGS sequence"/>
</dbReference>
<evidence type="ECO:0000313" key="3">
    <source>
        <dbReference type="Proteomes" id="UP000248795"/>
    </source>
</evidence>
<dbReference type="SUPFAM" id="SSF81901">
    <property type="entry name" value="HCP-like"/>
    <property type="match status" value="3"/>
</dbReference>
<feature type="compositionally biased region" description="Low complexity" evidence="1">
    <location>
        <begin position="19"/>
        <end position="32"/>
    </location>
</feature>
<sequence length="391" mass="41255">MLGGLLAGTLGGMAHATETAAPAPTAAQQAAPAPAPATPAAPAQSPWDLLKAGQALASGEGVAKDTAKARAIFEQLMEQDNKQLAAAAAYNLAKLAAGDLKDPDLSTRALERGIALDDPWAMIMRAQALAKGTAKDQAKAAELYLRAKEVGQKNPDVQKAADYALGQLYLTPGLLSAKKALAYHQSAADLGNAWSLMAIGGIYEKGTGTKANWTKSRDAYLKAYDSGVAEVKGAAALALARLYSQPGHSAPKRAVEYLLVGQQSGNVWATMMLADRYLKGLGVKKSTATARRLYTELKAGSDPGASGAAAFQLGRLYSTVKPRNLKLAEENFKFGAARGDVWSSFFLAQLYINDMRSKANRRKARELLQGVAKSDDPQARKAATALLKKVR</sequence>
<dbReference type="AlphaFoldDB" id="A0A2W2AP70"/>
<feature type="region of interest" description="Disordered" evidence="1">
    <location>
        <begin position="19"/>
        <end position="44"/>
    </location>
</feature>
<keyword evidence="3" id="KW-1185">Reference proteome</keyword>
<gene>
    <name evidence="2" type="ORF">DK847_07630</name>
</gene>
<name>A0A2W2AP70_9HYPH</name>
<comment type="caution">
    <text evidence="2">The sequence shown here is derived from an EMBL/GenBank/DDBJ whole genome shotgun (WGS) entry which is preliminary data.</text>
</comment>
<dbReference type="InterPro" id="IPR006597">
    <property type="entry name" value="Sel1-like"/>
</dbReference>
<dbReference type="InterPro" id="IPR011990">
    <property type="entry name" value="TPR-like_helical_dom_sf"/>
</dbReference>
<dbReference type="PANTHER" id="PTHR11102:SF160">
    <property type="entry name" value="ERAD-ASSOCIATED E3 UBIQUITIN-PROTEIN LIGASE COMPONENT HRD3"/>
    <property type="match status" value="1"/>
</dbReference>
<accession>A0A2W2AP70</accession>
<dbReference type="Gene3D" id="1.25.40.10">
    <property type="entry name" value="Tetratricopeptide repeat domain"/>
    <property type="match status" value="2"/>
</dbReference>
<evidence type="ECO:0000256" key="1">
    <source>
        <dbReference type="SAM" id="MobiDB-lite"/>
    </source>
</evidence>
<organism evidence="2 3">
    <name type="scientific">Aestuariivirga litoralis</name>
    <dbReference type="NCBI Taxonomy" id="2650924"/>
    <lineage>
        <taxon>Bacteria</taxon>
        <taxon>Pseudomonadati</taxon>
        <taxon>Pseudomonadota</taxon>
        <taxon>Alphaproteobacteria</taxon>
        <taxon>Hyphomicrobiales</taxon>
        <taxon>Aestuariivirgaceae</taxon>
        <taxon>Aestuariivirga</taxon>
    </lineage>
</organism>
<dbReference type="SMART" id="SM00671">
    <property type="entry name" value="SEL1"/>
    <property type="match status" value="9"/>
</dbReference>
<dbReference type="InterPro" id="IPR050767">
    <property type="entry name" value="Sel1_AlgK"/>
</dbReference>
<dbReference type="PANTHER" id="PTHR11102">
    <property type="entry name" value="SEL-1-LIKE PROTEIN"/>
    <property type="match status" value="1"/>
</dbReference>